<evidence type="ECO:0000256" key="10">
    <source>
        <dbReference type="ARBA" id="ARBA00023128"/>
    </source>
</evidence>
<feature type="domain" description="EF-hand" evidence="15">
    <location>
        <begin position="49"/>
        <end position="84"/>
    </location>
</feature>
<dbReference type="CDD" id="cd00051">
    <property type="entry name" value="EFh"/>
    <property type="match status" value="1"/>
</dbReference>
<dbReference type="FunCoup" id="G0VIC9">
    <property type="interactions" value="20"/>
</dbReference>
<evidence type="ECO:0000313" key="17">
    <source>
        <dbReference type="Proteomes" id="UP000001640"/>
    </source>
</evidence>
<dbReference type="SMART" id="SM00054">
    <property type="entry name" value="EFh"/>
    <property type="match status" value="3"/>
</dbReference>
<gene>
    <name evidence="16" type="primary">NCAS0G02770</name>
    <name evidence="16" type="ordered locus">NCAS_0G02770</name>
</gene>
<dbReference type="InParanoid" id="G0VIC9"/>
<dbReference type="eggNOG" id="KOG0751">
    <property type="taxonomic scope" value="Eukaryota"/>
</dbReference>
<dbReference type="Gene3D" id="1.10.238.10">
    <property type="entry name" value="EF-hand"/>
    <property type="match status" value="1"/>
</dbReference>
<dbReference type="SUPFAM" id="SSF103506">
    <property type="entry name" value="Mitochondrial carrier"/>
    <property type="match status" value="1"/>
</dbReference>
<evidence type="ECO:0000256" key="11">
    <source>
        <dbReference type="ARBA" id="ARBA00023136"/>
    </source>
</evidence>
<proteinExistence type="inferred from homology"/>
<dbReference type="STRING" id="1064592.G0VIC9"/>
<dbReference type="GeneID" id="96904829"/>
<feature type="domain" description="EF-hand" evidence="15">
    <location>
        <begin position="85"/>
        <end position="115"/>
    </location>
</feature>
<keyword evidence="10" id="KW-0496">Mitochondrion</keyword>
<dbReference type="GO" id="GO:0005509">
    <property type="term" value="F:calcium ion binding"/>
    <property type="evidence" value="ECO:0007669"/>
    <property type="project" value="InterPro"/>
</dbReference>
<dbReference type="GO" id="GO:0005743">
    <property type="term" value="C:mitochondrial inner membrane"/>
    <property type="evidence" value="ECO:0007669"/>
    <property type="project" value="UniProtKB-SubCell"/>
</dbReference>
<dbReference type="FunFam" id="1.50.40.10:FF:000016">
    <property type="entry name" value="Solute carrier family 25 member 23"/>
    <property type="match status" value="1"/>
</dbReference>
<evidence type="ECO:0000256" key="6">
    <source>
        <dbReference type="ARBA" id="ARBA00022737"/>
    </source>
</evidence>
<evidence type="ECO:0000313" key="16">
    <source>
        <dbReference type="EMBL" id="CCC71164.1"/>
    </source>
</evidence>
<dbReference type="EMBL" id="HE576758">
    <property type="protein sequence ID" value="CCC71164.1"/>
    <property type="molecule type" value="Genomic_DNA"/>
</dbReference>
<reference key="2">
    <citation type="submission" date="2011-08" db="EMBL/GenBank/DDBJ databases">
        <title>Genome sequence of Naumovozyma castellii.</title>
        <authorList>
            <person name="Gordon J.L."/>
            <person name="Armisen D."/>
            <person name="Proux-Wera E."/>
            <person name="OhEigeartaigh S.S."/>
            <person name="Byrne K.P."/>
            <person name="Wolfe K.H."/>
        </authorList>
    </citation>
    <scope>NUCLEOTIDE SEQUENCE</scope>
    <source>
        <strain>Type strain:CBS 4309</strain>
    </source>
</reference>
<comment type="subcellular location">
    <subcellularLocation>
        <location evidence="1">Mitochondrion inner membrane</location>
        <topology evidence="1">Multi-pass membrane protein</topology>
    </subcellularLocation>
</comment>
<evidence type="ECO:0000256" key="4">
    <source>
        <dbReference type="ARBA" id="ARBA00022692"/>
    </source>
</evidence>
<keyword evidence="7" id="KW-0999">Mitochondrion inner membrane</keyword>
<reference evidence="16 17" key="1">
    <citation type="journal article" date="2011" name="Proc. Natl. Acad. Sci. U.S.A.">
        <title>Evolutionary erosion of yeast sex chromosomes by mating-type switching accidents.</title>
        <authorList>
            <person name="Gordon J.L."/>
            <person name="Armisen D."/>
            <person name="Proux-Wera E."/>
            <person name="Oheigeartaigh S.S."/>
            <person name="Byrne K.P."/>
            <person name="Wolfe K.H."/>
        </authorList>
    </citation>
    <scope>NUCLEOTIDE SEQUENCE [LARGE SCALE GENOMIC DNA]</scope>
    <source>
        <strain evidence="17">ATCC 76901 / BCRC 22586 / CBS 4309 / NBRC 1992 / NRRL Y-12630</strain>
    </source>
</reference>
<evidence type="ECO:0000256" key="12">
    <source>
        <dbReference type="PROSITE-ProRule" id="PRU00282"/>
    </source>
</evidence>
<dbReference type="InterPro" id="IPR023395">
    <property type="entry name" value="MCP_dom_sf"/>
</dbReference>
<evidence type="ECO:0000256" key="5">
    <source>
        <dbReference type="ARBA" id="ARBA00022723"/>
    </source>
</evidence>
<dbReference type="HOGENOM" id="CLU_015166_2_2_1"/>
<dbReference type="Proteomes" id="UP000001640">
    <property type="component" value="Chromosome 7"/>
</dbReference>
<name>G0VIC9_NAUCA</name>
<dbReference type="InterPro" id="IPR018247">
    <property type="entry name" value="EF_Hand_1_Ca_BS"/>
</dbReference>
<keyword evidence="6" id="KW-0677">Repeat</keyword>
<dbReference type="eggNOG" id="KOG0036">
    <property type="taxonomic scope" value="Eukaryota"/>
</dbReference>
<dbReference type="SUPFAM" id="SSF47473">
    <property type="entry name" value="EF-hand"/>
    <property type="match status" value="1"/>
</dbReference>
<accession>G0VIC9</accession>
<dbReference type="OMA" id="SGQWWKQ"/>
<feature type="repeat" description="Solcar" evidence="12">
    <location>
        <begin position="326"/>
        <end position="415"/>
    </location>
</feature>
<keyword evidence="8" id="KW-0106">Calcium</keyword>
<dbReference type="PRINTS" id="PR00926">
    <property type="entry name" value="MITOCARRIER"/>
</dbReference>
<dbReference type="PROSITE" id="PS00018">
    <property type="entry name" value="EF_HAND_1"/>
    <property type="match status" value="1"/>
</dbReference>
<evidence type="ECO:0000256" key="3">
    <source>
        <dbReference type="ARBA" id="ARBA00022448"/>
    </source>
</evidence>
<feature type="repeat" description="Solcar" evidence="12">
    <location>
        <begin position="206"/>
        <end position="313"/>
    </location>
</feature>
<dbReference type="GO" id="GO:0055085">
    <property type="term" value="P:transmembrane transport"/>
    <property type="evidence" value="ECO:0007669"/>
    <property type="project" value="InterPro"/>
</dbReference>
<organism evidence="16 17">
    <name type="scientific">Naumovozyma castellii</name>
    <name type="common">Yeast</name>
    <name type="synonym">Saccharomyces castellii</name>
    <dbReference type="NCBI Taxonomy" id="27288"/>
    <lineage>
        <taxon>Eukaryota</taxon>
        <taxon>Fungi</taxon>
        <taxon>Dikarya</taxon>
        <taxon>Ascomycota</taxon>
        <taxon>Saccharomycotina</taxon>
        <taxon>Saccharomycetes</taxon>
        <taxon>Saccharomycetales</taxon>
        <taxon>Saccharomycetaceae</taxon>
        <taxon>Naumovozyma</taxon>
    </lineage>
</organism>
<evidence type="ECO:0000256" key="14">
    <source>
        <dbReference type="SAM" id="Phobius"/>
    </source>
</evidence>
<dbReference type="PROSITE" id="PS50222">
    <property type="entry name" value="EF_HAND_2"/>
    <property type="match status" value="3"/>
</dbReference>
<dbReference type="PANTHER" id="PTHR24089">
    <property type="entry name" value="SOLUTE CARRIER FAMILY 25"/>
    <property type="match status" value="1"/>
</dbReference>
<dbReference type="OrthoDB" id="270584at2759"/>
<keyword evidence="3 13" id="KW-0813">Transport</keyword>
<evidence type="ECO:0000256" key="2">
    <source>
        <dbReference type="ARBA" id="ARBA00006375"/>
    </source>
</evidence>
<keyword evidence="11 12" id="KW-0472">Membrane</keyword>
<feature type="repeat" description="Solcar" evidence="12">
    <location>
        <begin position="433"/>
        <end position="522"/>
    </location>
</feature>
<protein>
    <recommendedName>
        <fullName evidence="15">EF-hand domain-containing protein</fullName>
    </recommendedName>
</protein>
<dbReference type="Pfam" id="PF00153">
    <property type="entry name" value="Mito_carr"/>
    <property type="match status" value="3"/>
</dbReference>
<dbReference type="InterPro" id="IPR011992">
    <property type="entry name" value="EF-hand-dom_pair"/>
</dbReference>
<dbReference type="RefSeq" id="XP_003677516.1">
    <property type="nucleotide sequence ID" value="XM_003677468.1"/>
</dbReference>
<sequence length="526" mass="58845">MALPGFHNSQERDKSYEEVFRRLDLNDNGKIDFKTLKKAFENTDHPLKNNEEAMQFLFAAMDGNHDGIVDLEDFKKYASIAEGQIEKGFQRIDVDNDGMIRASDVSKYLSTLAKKEAASNDTKKVNSPVATKFNKFIEWAFHKDQKSQELSNNSAYISYDQWRDFLLLMPRKKGSRLQTAYSYFYLFNEDVDLSSEGDMTLINDFIKGFGYFIAGGLSGVISRTCTAPLDRIKVFLIARTDLSSTLLNSKDALIAKNPRANLAKIRSPIIKAIRSLYRQGGLRAFYVGNGLSVFKICPESSIKFGTFELAKRLMANLSGDKLVNDLSKLQTYVAGGIAGVMAQISIYPIDTLKFRIQCAPLEGNLKGNALLISTAKEMYKEGGIRVFYRGVLLGALGIFPYAALDLGTFSALKKWYIKRQSKKLNIPEKDVMLSYLLVLPMGAFSGTVGATAVYPINLLRTRLQAQGTYAHPYTYTGFRDVFMQTLKREGVPGFYKGLVPTLVKVCPAVSIGYLCYEKFKAAMSLE</sequence>
<dbReference type="KEGG" id="ncs:NCAS_0G02770"/>
<evidence type="ECO:0000256" key="9">
    <source>
        <dbReference type="ARBA" id="ARBA00022989"/>
    </source>
</evidence>
<evidence type="ECO:0000256" key="8">
    <source>
        <dbReference type="ARBA" id="ARBA00022837"/>
    </source>
</evidence>
<evidence type="ECO:0000256" key="13">
    <source>
        <dbReference type="RuleBase" id="RU000488"/>
    </source>
</evidence>
<dbReference type="InterPro" id="IPR018108">
    <property type="entry name" value="MCP_transmembrane"/>
</dbReference>
<comment type="similarity">
    <text evidence="2 13">Belongs to the mitochondrial carrier (TC 2.A.29) family.</text>
</comment>
<dbReference type="InterPro" id="IPR002048">
    <property type="entry name" value="EF_hand_dom"/>
</dbReference>
<dbReference type="InterPro" id="IPR002067">
    <property type="entry name" value="MCP"/>
</dbReference>
<evidence type="ECO:0000259" key="15">
    <source>
        <dbReference type="PROSITE" id="PS50222"/>
    </source>
</evidence>
<evidence type="ECO:0000256" key="7">
    <source>
        <dbReference type="ARBA" id="ARBA00022792"/>
    </source>
</evidence>
<keyword evidence="5" id="KW-0479">Metal-binding</keyword>
<feature type="transmembrane region" description="Helical" evidence="14">
    <location>
        <begin position="433"/>
        <end position="456"/>
    </location>
</feature>
<keyword evidence="4 12" id="KW-0812">Transmembrane</keyword>
<dbReference type="Gene3D" id="1.50.40.10">
    <property type="entry name" value="Mitochondrial carrier domain"/>
    <property type="match status" value="1"/>
</dbReference>
<dbReference type="PROSITE" id="PS50920">
    <property type="entry name" value="SOLCAR"/>
    <property type="match status" value="3"/>
</dbReference>
<keyword evidence="9 14" id="KW-1133">Transmembrane helix</keyword>
<keyword evidence="17" id="KW-1185">Reference proteome</keyword>
<dbReference type="Pfam" id="PF13499">
    <property type="entry name" value="EF-hand_7"/>
    <property type="match status" value="1"/>
</dbReference>
<evidence type="ECO:0000256" key="1">
    <source>
        <dbReference type="ARBA" id="ARBA00004448"/>
    </source>
</evidence>
<feature type="domain" description="EF-hand" evidence="15">
    <location>
        <begin position="11"/>
        <end position="46"/>
    </location>
</feature>
<dbReference type="AlphaFoldDB" id="G0VIC9"/>
<feature type="transmembrane region" description="Helical" evidence="14">
    <location>
        <begin position="386"/>
        <end position="412"/>
    </location>
</feature>